<sequence>MSENPERLNIIDETSISKSNNPASPVRQKSLENHLQQRPNAQELKDRHILLNTNAAPSLQGQQRELEKKMRADSLNEKIANRPNTEDLLKKGILTDADKLYEERIEEEYAKREGGA</sequence>
<reference evidence="6 7" key="1">
    <citation type="journal article" date="2014" name="BMC Genomics">
        <title>Adaptive genomic structural variation in the grape powdery mildew pathogen, Erysiphe necator.</title>
        <authorList>
            <person name="Jones L."/>
            <person name="Riaz S."/>
            <person name="Morales-Cruz A."/>
            <person name="Amrine K.C."/>
            <person name="McGuire B."/>
            <person name="Gubler W.D."/>
            <person name="Walker M.A."/>
            <person name="Cantu D."/>
        </authorList>
    </citation>
    <scope>NUCLEOTIDE SEQUENCE [LARGE SCALE GENOMIC DNA]</scope>
    <source>
        <strain evidence="7">c</strain>
    </source>
</reference>
<dbReference type="Gene3D" id="6.10.140.2040">
    <property type="match status" value="1"/>
</dbReference>
<name>A0A0B1PBE2_UNCNE</name>
<evidence type="ECO:0000256" key="5">
    <source>
        <dbReference type="SAM" id="MobiDB-lite"/>
    </source>
</evidence>
<dbReference type="AlphaFoldDB" id="A0A0B1PBE2"/>
<dbReference type="GO" id="GO:0045944">
    <property type="term" value="P:positive regulation of transcription by RNA polymerase II"/>
    <property type="evidence" value="ECO:0007669"/>
    <property type="project" value="TreeGrafter"/>
</dbReference>
<feature type="compositionally biased region" description="Polar residues" evidence="5">
    <location>
        <begin position="12"/>
        <end position="23"/>
    </location>
</feature>
<proteinExistence type="predicted"/>
<dbReference type="PANTHER" id="PTHR22793:SF12">
    <property type="entry name" value="MYOCARDIN-RELATED TRANSCRIPTION FACTOR, ISOFORM H"/>
    <property type="match status" value="1"/>
</dbReference>
<dbReference type="Proteomes" id="UP000030854">
    <property type="component" value="Unassembled WGS sequence"/>
</dbReference>
<keyword evidence="3" id="KW-0539">Nucleus</keyword>
<dbReference type="PANTHER" id="PTHR22793">
    <property type="entry name" value="MYOCARDIN-RELATED TRANSCRIPTION FACTOR-RELATED"/>
    <property type="match status" value="1"/>
</dbReference>
<evidence type="ECO:0000256" key="4">
    <source>
        <dbReference type="PROSITE-ProRule" id="PRU00401"/>
    </source>
</evidence>
<dbReference type="InterPro" id="IPR043451">
    <property type="entry name" value="Myocardin-like"/>
</dbReference>
<dbReference type="SMART" id="SM00707">
    <property type="entry name" value="RPEL"/>
    <property type="match status" value="2"/>
</dbReference>
<organism evidence="6 7">
    <name type="scientific">Uncinula necator</name>
    <name type="common">Grape powdery mildew</name>
    <dbReference type="NCBI Taxonomy" id="52586"/>
    <lineage>
        <taxon>Eukaryota</taxon>
        <taxon>Fungi</taxon>
        <taxon>Dikarya</taxon>
        <taxon>Ascomycota</taxon>
        <taxon>Pezizomycotina</taxon>
        <taxon>Leotiomycetes</taxon>
        <taxon>Erysiphales</taxon>
        <taxon>Erysiphaceae</taxon>
        <taxon>Erysiphe</taxon>
    </lineage>
</organism>
<comment type="subcellular location">
    <subcellularLocation>
        <location evidence="1">Nucleus</location>
    </subcellularLocation>
</comment>
<evidence type="ECO:0000313" key="6">
    <source>
        <dbReference type="EMBL" id="KHJ36017.1"/>
    </source>
</evidence>
<evidence type="ECO:0000256" key="2">
    <source>
        <dbReference type="ARBA" id="ARBA00022737"/>
    </source>
</evidence>
<keyword evidence="7" id="KW-1185">Reference proteome</keyword>
<feature type="repeat" description="RPEL" evidence="4">
    <location>
        <begin position="29"/>
        <end position="54"/>
    </location>
</feature>
<evidence type="ECO:0000256" key="1">
    <source>
        <dbReference type="ARBA" id="ARBA00004123"/>
    </source>
</evidence>
<gene>
    <name evidence="6" type="ORF">EV44_g2902</name>
</gene>
<comment type="caution">
    <text evidence="6">The sequence shown here is derived from an EMBL/GenBank/DDBJ whole genome shotgun (WGS) entry which is preliminary data.</text>
</comment>
<feature type="region of interest" description="Disordered" evidence="5">
    <location>
        <begin position="1"/>
        <end position="42"/>
    </location>
</feature>
<dbReference type="OMA" id="ENHLMHR"/>
<dbReference type="InterPro" id="IPR004018">
    <property type="entry name" value="RPEL_repeat"/>
</dbReference>
<dbReference type="EMBL" id="JNVN01000164">
    <property type="protein sequence ID" value="KHJ36017.1"/>
    <property type="molecule type" value="Genomic_DNA"/>
</dbReference>
<feature type="repeat" description="RPEL" evidence="4">
    <location>
        <begin position="73"/>
        <end position="98"/>
    </location>
</feature>
<protein>
    <submittedName>
        <fullName evidence="6">Putative rpel repeat protein</fullName>
    </submittedName>
</protein>
<evidence type="ECO:0000256" key="3">
    <source>
        <dbReference type="ARBA" id="ARBA00023242"/>
    </source>
</evidence>
<dbReference type="PROSITE" id="PS51073">
    <property type="entry name" value="RPEL"/>
    <property type="match status" value="2"/>
</dbReference>
<dbReference type="Pfam" id="PF02755">
    <property type="entry name" value="RPEL"/>
    <property type="match status" value="2"/>
</dbReference>
<keyword evidence="2" id="KW-0677">Repeat</keyword>
<dbReference type="GO" id="GO:0005634">
    <property type="term" value="C:nucleus"/>
    <property type="evidence" value="ECO:0007669"/>
    <property type="project" value="UniProtKB-SubCell"/>
</dbReference>
<dbReference type="STRING" id="52586.A0A0B1PBE2"/>
<evidence type="ECO:0000313" key="7">
    <source>
        <dbReference type="Proteomes" id="UP000030854"/>
    </source>
</evidence>
<dbReference type="GO" id="GO:0003713">
    <property type="term" value="F:transcription coactivator activity"/>
    <property type="evidence" value="ECO:0007669"/>
    <property type="project" value="TreeGrafter"/>
</dbReference>
<dbReference type="HOGENOM" id="CLU_121574_0_0_1"/>
<feature type="compositionally biased region" description="Basic and acidic residues" evidence="5">
    <location>
        <begin position="1"/>
        <end position="10"/>
    </location>
</feature>
<accession>A0A0B1PBE2</accession>